<evidence type="ECO:0000256" key="8">
    <source>
        <dbReference type="ARBA" id="ARBA00022840"/>
    </source>
</evidence>
<keyword evidence="9 12" id="KW-0238">DNA-binding</keyword>
<dbReference type="Pfam" id="PF18074">
    <property type="entry name" value="PriA_C"/>
    <property type="match status" value="1"/>
</dbReference>
<dbReference type="OrthoDB" id="9759544at2"/>
<evidence type="ECO:0000256" key="12">
    <source>
        <dbReference type="HAMAP-Rule" id="MF_00983"/>
    </source>
</evidence>
<dbReference type="InterPro" id="IPR014001">
    <property type="entry name" value="Helicase_ATP-bd"/>
</dbReference>
<dbReference type="GO" id="GO:0043138">
    <property type="term" value="F:3'-5' DNA helicase activity"/>
    <property type="evidence" value="ECO:0007669"/>
    <property type="project" value="UniProtKB-EC"/>
</dbReference>
<dbReference type="Pfam" id="PF00271">
    <property type="entry name" value="Helicase_C"/>
    <property type="match status" value="1"/>
</dbReference>
<dbReference type="FunFam" id="3.40.1440.60:FF:000001">
    <property type="entry name" value="Primosomal protein N"/>
    <property type="match status" value="1"/>
</dbReference>
<evidence type="ECO:0000256" key="2">
    <source>
        <dbReference type="ARBA" id="ARBA00022705"/>
    </source>
</evidence>
<dbReference type="GO" id="GO:0016887">
    <property type="term" value="F:ATP hydrolysis activity"/>
    <property type="evidence" value="ECO:0007669"/>
    <property type="project" value="RHEA"/>
</dbReference>
<dbReference type="InterPro" id="IPR041222">
    <property type="entry name" value="PriA_3primeBD"/>
</dbReference>
<keyword evidence="10 12" id="KW-0413">Isomerase</keyword>
<comment type="catalytic activity">
    <reaction evidence="11 12">
        <text>ATP + H2O = ADP + phosphate + H(+)</text>
        <dbReference type="Rhea" id="RHEA:13065"/>
        <dbReference type="ChEBI" id="CHEBI:15377"/>
        <dbReference type="ChEBI" id="CHEBI:15378"/>
        <dbReference type="ChEBI" id="CHEBI:30616"/>
        <dbReference type="ChEBI" id="CHEBI:43474"/>
        <dbReference type="ChEBI" id="CHEBI:456216"/>
        <dbReference type="EC" id="5.6.2.4"/>
    </reaction>
</comment>
<evidence type="ECO:0000259" key="14">
    <source>
        <dbReference type="PROSITE" id="PS51194"/>
    </source>
</evidence>
<dbReference type="HAMAP" id="MF_00983">
    <property type="entry name" value="PriA"/>
    <property type="match status" value="1"/>
</dbReference>
<evidence type="ECO:0000256" key="7">
    <source>
        <dbReference type="ARBA" id="ARBA00022833"/>
    </source>
</evidence>
<dbReference type="InterPro" id="IPR041236">
    <property type="entry name" value="PriA_C"/>
</dbReference>
<evidence type="ECO:0000256" key="10">
    <source>
        <dbReference type="ARBA" id="ARBA00023235"/>
    </source>
</evidence>
<dbReference type="GO" id="GO:0006310">
    <property type="term" value="P:DNA recombination"/>
    <property type="evidence" value="ECO:0007669"/>
    <property type="project" value="InterPro"/>
</dbReference>
<dbReference type="Pfam" id="PF17764">
    <property type="entry name" value="PriA_3primeBD"/>
    <property type="match status" value="1"/>
</dbReference>
<evidence type="ECO:0000256" key="3">
    <source>
        <dbReference type="ARBA" id="ARBA00022723"/>
    </source>
</evidence>
<comment type="subunit">
    <text evidence="12">Component of the replication restart primosome.</text>
</comment>
<dbReference type="GO" id="GO:0006270">
    <property type="term" value="P:DNA replication initiation"/>
    <property type="evidence" value="ECO:0007669"/>
    <property type="project" value="TreeGrafter"/>
</dbReference>
<dbReference type="GO" id="GO:0008270">
    <property type="term" value="F:zinc ion binding"/>
    <property type="evidence" value="ECO:0007669"/>
    <property type="project" value="UniProtKB-UniRule"/>
</dbReference>
<dbReference type="EC" id="5.6.2.4" evidence="12"/>
<dbReference type="GO" id="GO:0003677">
    <property type="term" value="F:DNA binding"/>
    <property type="evidence" value="ECO:0007669"/>
    <property type="project" value="UniProtKB-UniRule"/>
</dbReference>
<keyword evidence="16" id="KW-1185">Reference proteome</keyword>
<evidence type="ECO:0000256" key="5">
    <source>
        <dbReference type="ARBA" id="ARBA00022801"/>
    </source>
</evidence>
<keyword evidence="8 12" id="KW-0067">ATP-binding</keyword>
<protein>
    <recommendedName>
        <fullName evidence="12">Replication restart protein PriA</fullName>
    </recommendedName>
    <alternativeName>
        <fullName evidence="12">ATP-dependent DNA helicase PriA</fullName>
        <ecNumber evidence="12">5.6.2.4</ecNumber>
    </alternativeName>
    <alternativeName>
        <fullName evidence="12">DNA 3'-5' helicase PriA</fullName>
    </alternativeName>
</protein>
<evidence type="ECO:0000259" key="13">
    <source>
        <dbReference type="PROSITE" id="PS51192"/>
    </source>
</evidence>
<evidence type="ECO:0000256" key="1">
    <source>
        <dbReference type="ARBA" id="ARBA00022515"/>
    </source>
</evidence>
<accession>A0A545UH30</accession>
<dbReference type="Pfam" id="PF18319">
    <property type="entry name" value="Zn_ribbon_PriA"/>
    <property type="match status" value="1"/>
</dbReference>
<dbReference type="GO" id="GO:1990077">
    <property type="term" value="C:primosome complex"/>
    <property type="evidence" value="ECO:0007669"/>
    <property type="project" value="UniProtKB-UniRule"/>
</dbReference>
<dbReference type="InterPro" id="IPR011545">
    <property type="entry name" value="DEAD/DEAH_box_helicase_dom"/>
</dbReference>
<keyword evidence="5 12" id="KW-0378">Hydrolase</keyword>
<dbReference type="SMART" id="SM00490">
    <property type="entry name" value="HELICc"/>
    <property type="match status" value="1"/>
</dbReference>
<evidence type="ECO:0000256" key="4">
    <source>
        <dbReference type="ARBA" id="ARBA00022741"/>
    </source>
</evidence>
<dbReference type="FunFam" id="3.40.50.300:FF:000489">
    <property type="entry name" value="Primosome assembly protein PriA"/>
    <property type="match status" value="1"/>
</dbReference>
<dbReference type="GO" id="GO:0006269">
    <property type="term" value="P:DNA replication, synthesis of primer"/>
    <property type="evidence" value="ECO:0007669"/>
    <property type="project" value="UniProtKB-KW"/>
</dbReference>
<dbReference type="CDD" id="cd17929">
    <property type="entry name" value="DEXHc_priA"/>
    <property type="match status" value="1"/>
</dbReference>
<feature type="binding site" evidence="12">
    <location>
        <position position="503"/>
    </location>
    <ligand>
        <name>Zn(2+)</name>
        <dbReference type="ChEBI" id="CHEBI:29105"/>
        <label>1</label>
    </ligand>
</feature>
<dbReference type="GO" id="GO:0005524">
    <property type="term" value="F:ATP binding"/>
    <property type="evidence" value="ECO:0007669"/>
    <property type="project" value="UniProtKB-UniRule"/>
</dbReference>
<dbReference type="AlphaFoldDB" id="A0A545UH30"/>
<sequence>MVAGIEAPQLPLSSENYCIVKVAVPVPLRRVFDYLLPENYPITPQPGMRVQIPFGRTTKIGIIDEVESLDHSDLDTQLEKLKPITQILDDSPLITESLISLYRWMGQYYHAPFGEIWQTLLPTALLKGKPAKLSRSSRWTITDIGRESLESGKLAKSAVKQKLILEQLIKNPTGIAHDKIKDFDIPYSSLKNLAGKKWVSRDYITDNDKNIASQVNLPSDIQLNDEQLSAIETVSQHLDRYTAFLLFGVTASGKTEVYLRLIQQVIEQQRQALVLVPEIGLTPQTLRRFEQRFNVSVVTLHSGMSEQQRLQSWLKAKNGEAKIIIGTRSALFAPLKNPGIIIIDEEHDLSFRQQQGFRYSARDVAMVRANLEKIPVLLGSASPSLESLSNVSKGKIKQIELTQKAQNTASLKYRVIDLKNQPMNQGLSADLIKSIKQHLQQKGQVLLFLNRRGYAPVLLCHQCGWSSSCQRCDTHYTYHHQNDYLQCHHCGSSRKAPHQCPQCQCDQMVPVGLGTERLTESIKHLFPDAKTARIDRDTTRRKSAMQDFVSSVKAGEIDILVGTQMLAKGHHFPDVTLVALIDMDGALYSADFRAPEYAAQLITQVSGRAGRADKPGEVLIQTHHAEHSMLHQIIHSGYGEFANSALNERVEAELPPHTFLAMFQAESPQMAHVKYFLADVKQILDRYSNLKVELLGPAPAVYVKKAGKFRYQLFLQTSSRNQLHQLLELTLGDIEKLKSASRVRWRVEIDPVGDS</sequence>
<dbReference type="SMART" id="SM00487">
    <property type="entry name" value="DEXDc"/>
    <property type="match status" value="1"/>
</dbReference>
<keyword evidence="7 12" id="KW-0862">Zinc</keyword>
<comment type="function">
    <text evidence="12">Initiates the restart of stalled replication forks, which reloads the replicative helicase on sites other than the origin of replication. Recognizes and binds to abandoned replication forks and remodels them to uncover a helicase loading site. Promotes assembly of the primosome at these replication forks.</text>
</comment>
<proteinExistence type="inferred from homology"/>
<evidence type="ECO:0000256" key="11">
    <source>
        <dbReference type="ARBA" id="ARBA00048988"/>
    </source>
</evidence>
<dbReference type="InterPro" id="IPR005259">
    <property type="entry name" value="PriA"/>
</dbReference>
<dbReference type="InterPro" id="IPR042115">
    <property type="entry name" value="PriA_3primeBD_sf"/>
</dbReference>
<dbReference type="GO" id="GO:0006302">
    <property type="term" value="P:double-strand break repair"/>
    <property type="evidence" value="ECO:0007669"/>
    <property type="project" value="InterPro"/>
</dbReference>
<dbReference type="Gene3D" id="3.40.1440.60">
    <property type="entry name" value="PriA, 3(prime) DNA-binding domain"/>
    <property type="match status" value="1"/>
</dbReference>
<dbReference type="SUPFAM" id="SSF52540">
    <property type="entry name" value="P-loop containing nucleoside triphosphate hydrolases"/>
    <property type="match status" value="2"/>
</dbReference>
<dbReference type="InterPro" id="IPR040498">
    <property type="entry name" value="PriA_CRR"/>
</dbReference>
<keyword evidence="1 12" id="KW-0639">Primosome</keyword>
<feature type="binding site" evidence="12">
    <location>
        <position position="460"/>
    </location>
    <ligand>
        <name>Zn(2+)</name>
        <dbReference type="ChEBI" id="CHEBI:29105"/>
        <label>1</label>
    </ligand>
</feature>
<feature type="domain" description="Helicase C-terminal" evidence="14">
    <location>
        <begin position="434"/>
        <end position="658"/>
    </location>
</feature>
<feature type="binding site" evidence="12">
    <location>
        <position position="500"/>
    </location>
    <ligand>
        <name>Zn(2+)</name>
        <dbReference type="ChEBI" id="CHEBI:29105"/>
        <label>1</label>
    </ligand>
</feature>
<feature type="domain" description="Helicase ATP-binding" evidence="13">
    <location>
        <begin position="235"/>
        <end position="401"/>
    </location>
</feature>
<feature type="binding site" evidence="12">
    <location>
        <position position="487"/>
    </location>
    <ligand>
        <name>Zn(2+)</name>
        <dbReference type="ChEBI" id="CHEBI:29105"/>
        <label>2</label>
    </ligand>
</feature>
<feature type="binding site" evidence="12">
    <location>
        <position position="469"/>
    </location>
    <ligand>
        <name>Zn(2+)</name>
        <dbReference type="ChEBI" id="CHEBI:29105"/>
        <label>2</label>
    </ligand>
</feature>
<dbReference type="InterPro" id="IPR001650">
    <property type="entry name" value="Helicase_C-like"/>
</dbReference>
<evidence type="ECO:0000313" key="16">
    <source>
        <dbReference type="Proteomes" id="UP000315439"/>
    </source>
</evidence>
<dbReference type="PROSITE" id="PS51194">
    <property type="entry name" value="HELICASE_CTER"/>
    <property type="match status" value="1"/>
</dbReference>
<dbReference type="PANTHER" id="PTHR30580">
    <property type="entry name" value="PRIMOSOMAL PROTEIN N"/>
    <property type="match status" value="1"/>
</dbReference>
<feature type="binding site" evidence="12">
    <location>
        <position position="472"/>
    </location>
    <ligand>
        <name>Zn(2+)</name>
        <dbReference type="ChEBI" id="CHEBI:29105"/>
        <label>2</label>
    </ligand>
</feature>
<gene>
    <name evidence="12 15" type="primary">priA</name>
    <name evidence="15" type="ORF">FLL46_04365</name>
</gene>
<keyword evidence="3 12" id="KW-0479">Metal-binding</keyword>
<dbReference type="NCBIfam" id="NF004067">
    <property type="entry name" value="PRK05580.1-4"/>
    <property type="match status" value="1"/>
</dbReference>
<comment type="catalytic activity">
    <reaction evidence="12">
        <text>Couples ATP hydrolysis with the unwinding of duplex DNA by translocating in the 3'-5' direction.</text>
        <dbReference type="EC" id="5.6.2.4"/>
    </reaction>
</comment>
<dbReference type="NCBIfam" id="NF004065">
    <property type="entry name" value="PRK05580.1-1"/>
    <property type="match status" value="1"/>
</dbReference>
<dbReference type="CDD" id="cd18804">
    <property type="entry name" value="SF2_C_priA"/>
    <property type="match status" value="1"/>
</dbReference>
<feature type="binding site" evidence="12">
    <location>
        <position position="490"/>
    </location>
    <ligand>
        <name>Zn(2+)</name>
        <dbReference type="ChEBI" id="CHEBI:29105"/>
        <label>2</label>
    </ligand>
</feature>
<comment type="similarity">
    <text evidence="12">Belongs to the helicase family. PriA subfamily.</text>
</comment>
<name>A0A545UH30_9GAMM</name>
<evidence type="ECO:0000256" key="6">
    <source>
        <dbReference type="ARBA" id="ARBA00022806"/>
    </source>
</evidence>
<evidence type="ECO:0000313" key="15">
    <source>
        <dbReference type="EMBL" id="TQV88772.1"/>
    </source>
</evidence>
<comment type="caution">
    <text evidence="15">The sequence shown here is derived from an EMBL/GenBank/DDBJ whole genome shotgun (WGS) entry which is preliminary data.</text>
</comment>
<dbReference type="PROSITE" id="PS51192">
    <property type="entry name" value="HELICASE_ATP_BIND_1"/>
    <property type="match status" value="1"/>
</dbReference>
<keyword evidence="4 12" id="KW-0547">Nucleotide-binding</keyword>
<reference evidence="15 16" key="1">
    <citation type="submission" date="2019-07" db="EMBL/GenBank/DDBJ databases">
        <title>Draft genome for Aliikangiella sp. M105.</title>
        <authorList>
            <person name="Wang G."/>
        </authorList>
    </citation>
    <scope>NUCLEOTIDE SEQUENCE [LARGE SCALE GENOMIC DNA]</scope>
    <source>
        <strain evidence="15 16">M105</strain>
    </source>
</reference>
<dbReference type="EMBL" id="VIKS01000003">
    <property type="protein sequence ID" value="TQV88772.1"/>
    <property type="molecule type" value="Genomic_DNA"/>
</dbReference>
<dbReference type="InterPro" id="IPR027417">
    <property type="entry name" value="P-loop_NTPase"/>
</dbReference>
<dbReference type="Gene3D" id="3.40.50.300">
    <property type="entry name" value="P-loop containing nucleotide triphosphate hydrolases"/>
    <property type="match status" value="2"/>
</dbReference>
<evidence type="ECO:0000256" key="9">
    <source>
        <dbReference type="ARBA" id="ARBA00023125"/>
    </source>
</evidence>
<feature type="binding site" evidence="12">
    <location>
        <position position="463"/>
    </location>
    <ligand>
        <name>Zn(2+)</name>
        <dbReference type="ChEBI" id="CHEBI:29105"/>
        <label>1</label>
    </ligand>
</feature>
<dbReference type="NCBIfam" id="TIGR00595">
    <property type="entry name" value="priA"/>
    <property type="match status" value="1"/>
</dbReference>
<comment type="cofactor">
    <cofactor evidence="12">
        <name>Zn(2+)</name>
        <dbReference type="ChEBI" id="CHEBI:29105"/>
    </cofactor>
    <text evidence="12">Binds 2 zinc ions per subunit.</text>
</comment>
<dbReference type="PANTHER" id="PTHR30580:SF0">
    <property type="entry name" value="PRIMOSOMAL PROTEIN N"/>
    <property type="match status" value="1"/>
</dbReference>
<keyword evidence="6 12" id="KW-0347">Helicase</keyword>
<organism evidence="15 16">
    <name type="scientific">Aliikangiella coralliicola</name>
    <dbReference type="NCBI Taxonomy" id="2592383"/>
    <lineage>
        <taxon>Bacteria</taxon>
        <taxon>Pseudomonadati</taxon>
        <taxon>Pseudomonadota</taxon>
        <taxon>Gammaproteobacteria</taxon>
        <taxon>Oceanospirillales</taxon>
        <taxon>Pleioneaceae</taxon>
        <taxon>Aliikangiella</taxon>
    </lineage>
</organism>
<dbReference type="Proteomes" id="UP000315439">
    <property type="component" value="Unassembled WGS sequence"/>
</dbReference>
<keyword evidence="2 12" id="KW-0235">DNA replication</keyword>
<dbReference type="Pfam" id="PF00270">
    <property type="entry name" value="DEAD"/>
    <property type="match status" value="1"/>
</dbReference>